<reference evidence="2 3" key="1">
    <citation type="journal article" date="2016" name="Nat. Commun.">
        <title>Thousands of microbial genomes shed light on interconnected biogeochemical processes in an aquifer system.</title>
        <authorList>
            <person name="Anantharaman K."/>
            <person name="Brown C.T."/>
            <person name="Hug L.A."/>
            <person name="Sharon I."/>
            <person name="Castelle C.J."/>
            <person name="Probst A.J."/>
            <person name="Thomas B.C."/>
            <person name="Singh A."/>
            <person name="Wilkins M.J."/>
            <person name="Karaoz U."/>
            <person name="Brodie E.L."/>
            <person name="Williams K.H."/>
            <person name="Hubbard S.S."/>
            <person name="Banfield J.F."/>
        </authorList>
    </citation>
    <scope>NUCLEOTIDE SEQUENCE [LARGE SCALE GENOMIC DNA]</scope>
</reference>
<dbReference type="AlphaFoldDB" id="A0A1F6E5Y4"/>
<gene>
    <name evidence="2" type="ORF">A3C20_05030</name>
</gene>
<dbReference type="Proteomes" id="UP000176914">
    <property type="component" value="Unassembled WGS sequence"/>
</dbReference>
<feature type="transmembrane region" description="Helical" evidence="1">
    <location>
        <begin position="51"/>
        <end position="69"/>
    </location>
</feature>
<sequence length="71" mass="7874">MKKETKESLVFWFAVASTLLTFVALVALIAAQTYIRWAVNQDFTFLGEAGVPSLSILLLGQILGLLRYVRA</sequence>
<name>A0A1F6E5Y4_9BACT</name>
<keyword evidence="1" id="KW-1133">Transmembrane helix</keyword>
<evidence type="ECO:0000256" key="1">
    <source>
        <dbReference type="SAM" id="Phobius"/>
    </source>
</evidence>
<protein>
    <submittedName>
        <fullName evidence="2">Uncharacterized protein</fullName>
    </submittedName>
</protein>
<accession>A0A1F6E5Y4</accession>
<comment type="caution">
    <text evidence="2">The sequence shown here is derived from an EMBL/GenBank/DDBJ whole genome shotgun (WGS) entry which is preliminary data.</text>
</comment>
<evidence type="ECO:0000313" key="2">
    <source>
        <dbReference type="EMBL" id="OGG69114.1"/>
    </source>
</evidence>
<keyword evidence="1" id="KW-0812">Transmembrane</keyword>
<proteinExistence type="predicted"/>
<keyword evidence="1" id="KW-0472">Membrane</keyword>
<feature type="transmembrane region" description="Helical" evidence="1">
    <location>
        <begin position="9"/>
        <end position="31"/>
    </location>
</feature>
<dbReference type="EMBL" id="MFLL01000019">
    <property type="protein sequence ID" value="OGG69114.1"/>
    <property type="molecule type" value="Genomic_DNA"/>
</dbReference>
<organism evidence="2 3">
    <name type="scientific">Candidatus Kaiserbacteria bacterium RIFCSPHIGHO2_02_FULL_55_25</name>
    <dbReference type="NCBI Taxonomy" id="1798498"/>
    <lineage>
        <taxon>Bacteria</taxon>
        <taxon>Candidatus Kaiseribacteriota</taxon>
    </lineage>
</organism>
<evidence type="ECO:0000313" key="3">
    <source>
        <dbReference type="Proteomes" id="UP000176914"/>
    </source>
</evidence>